<name>A0ABN8SZA1_9CNID</name>
<dbReference type="EMBL" id="CALNXI010004557">
    <property type="protein sequence ID" value="CAH3196053.1"/>
    <property type="molecule type" value="Genomic_DNA"/>
</dbReference>
<evidence type="ECO:0000313" key="1">
    <source>
        <dbReference type="EMBL" id="CAH3196053.1"/>
    </source>
</evidence>
<evidence type="ECO:0000313" key="2">
    <source>
        <dbReference type="Proteomes" id="UP001159427"/>
    </source>
</evidence>
<comment type="caution">
    <text evidence="1">The sequence shown here is derived from an EMBL/GenBank/DDBJ whole genome shotgun (WGS) entry which is preliminary data.</text>
</comment>
<dbReference type="Proteomes" id="UP001159427">
    <property type="component" value="Unassembled WGS sequence"/>
</dbReference>
<protein>
    <submittedName>
        <fullName evidence="1">Uncharacterized protein</fullName>
    </submittedName>
</protein>
<reference evidence="1 2" key="1">
    <citation type="submission" date="2022-05" db="EMBL/GenBank/DDBJ databases">
        <authorList>
            <consortium name="Genoscope - CEA"/>
            <person name="William W."/>
        </authorList>
    </citation>
    <scope>NUCLEOTIDE SEQUENCE [LARGE SCALE GENOMIC DNA]</scope>
</reference>
<organism evidence="1 2">
    <name type="scientific">Porites evermanni</name>
    <dbReference type="NCBI Taxonomy" id="104178"/>
    <lineage>
        <taxon>Eukaryota</taxon>
        <taxon>Metazoa</taxon>
        <taxon>Cnidaria</taxon>
        <taxon>Anthozoa</taxon>
        <taxon>Hexacorallia</taxon>
        <taxon>Scleractinia</taxon>
        <taxon>Fungiina</taxon>
        <taxon>Poritidae</taxon>
        <taxon>Porites</taxon>
    </lineage>
</organism>
<accession>A0ABN8SZA1</accession>
<proteinExistence type="predicted"/>
<sequence length="283" mass="32279">MSGLKVNYEKTEALWIGTSKSSNLTFPSSKPITWANEKVFTLGMWFSTLEDRSLNSNFIEKIEKIRSILDNWSARRLTLLGKITIIKTLAVSQIVYILSSLPTPPDILETFNSILCDFLWDAHYKKGHATAYHDPTLKDPVDTLLSHTKVSKKIYECLINKKASIPSRNKRIQVGFLTSSDDFIWISVKRIFVSKGWTKALRPSIKDDFALLVLTKKHNRPFCGLSGMFHREWRLRCGGLYASLRLEDKRLGSSACWNTEHQVQQAIDWETAIGNVVAHGRFS</sequence>
<gene>
    <name evidence="1" type="ORF">PEVE_00031679</name>
</gene>
<keyword evidence="2" id="KW-1185">Reference proteome</keyword>